<dbReference type="GO" id="GO:0032259">
    <property type="term" value="P:methylation"/>
    <property type="evidence" value="ECO:0007669"/>
    <property type="project" value="UniProtKB-KW"/>
</dbReference>
<evidence type="ECO:0000313" key="2">
    <source>
        <dbReference type="EMBL" id="RKP46070.1"/>
    </source>
</evidence>
<protein>
    <submittedName>
        <fullName evidence="2">Class I SAM-dependent methyltransferase</fullName>
    </submittedName>
</protein>
<dbReference type="Gene3D" id="3.40.50.150">
    <property type="entry name" value="Vaccinia Virus protein VP39"/>
    <property type="match status" value="1"/>
</dbReference>
<evidence type="ECO:0000259" key="1">
    <source>
        <dbReference type="Pfam" id="PF08241"/>
    </source>
</evidence>
<reference evidence="2 3" key="1">
    <citation type="submission" date="2018-10" db="EMBL/GenBank/DDBJ databases">
        <title>Paraburkholderia sp. 7MK8-2, isolated from soil.</title>
        <authorList>
            <person name="Gao Z.-H."/>
            <person name="Qiu L.-H."/>
        </authorList>
    </citation>
    <scope>NUCLEOTIDE SEQUENCE [LARGE SCALE GENOMIC DNA]</scope>
    <source>
        <strain evidence="2 3">7MK8-2</strain>
    </source>
</reference>
<dbReference type="GO" id="GO:0008757">
    <property type="term" value="F:S-adenosylmethionine-dependent methyltransferase activity"/>
    <property type="evidence" value="ECO:0007669"/>
    <property type="project" value="InterPro"/>
</dbReference>
<gene>
    <name evidence="2" type="ORF">D7S89_19090</name>
</gene>
<dbReference type="OrthoDB" id="65624at2"/>
<dbReference type="InterPro" id="IPR029063">
    <property type="entry name" value="SAM-dependent_MTases_sf"/>
</dbReference>
<comment type="caution">
    <text evidence="2">The sequence shown here is derived from an EMBL/GenBank/DDBJ whole genome shotgun (WGS) entry which is preliminary data.</text>
</comment>
<name>A0A494X6M4_9BURK</name>
<dbReference type="PROSITE" id="PS00626">
    <property type="entry name" value="RCC1_2"/>
    <property type="match status" value="1"/>
</dbReference>
<organism evidence="2 3">
    <name type="scientific">Trinickia fusca</name>
    <dbReference type="NCBI Taxonomy" id="2419777"/>
    <lineage>
        <taxon>Bacteria</taxon>
        <taxon>Pseudomonadati</taxon>
        <taxon>Pseudomonadota</taxon>
        <taxon>Betaproteobacteria</taxon>
        <taxon>Burkholderiales</taxon>
        <taxon>Burkholderiaceae</taxon>
        <taxon>Trinickia</taxon>
    </lineage>
</organism>
<dbReference type="CDD" id="cd02440">
    <property type="entry name" value="AdoMet_MTases"/>
    <property type="match status" value="1"/>
</dbReference>
<proteinExistence type="predicted"/>
<keyword evidence="2" id="KW-0808">Transferase</keyword>
<keyword evidence="2" id="KW-0489">Methyltransferase</keyword>
<evidence type="ECO:0000313" key="3">
    <source>
        <dbReference type="Proteomes" id="UP000280434"/>
    </source>
</evidence>
<dbReference type="InterPro" id="IPR000408">
    <property type="entry name" value="Reg_chr_condens"/>
</dbReference>
<feature type="domain" description="Methyltransferase type 11" evidence="1">
    <location>
        <begin position="59"/>
        <end position="152"/>
    </location>
</feature>
<dbReference type="SUPFAM" id="SSF53335">
    <property type="entry name" value="S-adenosyl-L-methionine-dependent methyltransferases"/>
    <property type="match status" value="1"/>
</dbReference>
<dbReference type="Proteomes" id="UP000280434">
    <property type="component" value="Unassembled WGS sequence"/>
</dbReference>
<sequence>MSTFSQTELYLQDFHERVAGATSAAFAGFPAKTTSREYRSSYDVLASLALETPLAKTVLDVACGDGHLLRLLADSSRPLQLIGVDMSQGELDIAKATLPDHVLLLKERAQEMSIATGSVDVVLSHMALMLMDEIEQVLREIHRVLAPGGTLATIVGRTFLLGEANEVLLEIFRPIAKESLPPLAFGDHRTGTIEGWTELLQVDFDDLHFEDVDVPWNPTPQELWNSLVETYDVDRLPDDARHRLKDQLIPALSRLQDTDGTIRTGWGIRLVQARVR</sequence>
<dbReference type="PANTHER" id="PTHR43591">
    <property type="entry name" value="METHYLTRANSFERASE"/>
    <property type="match status" value="1"/>
</dbReference>
<dbReference type="AlphaFoldDB" id="A0A494X6M4"/>
<accession>A0A494X6M4</accession>
<dbReference type="RefSeq" id="WP_121279855.1">
    <property type="nucleotide sequence ID" value="NZ_RBZV01000008.1"/>
</dbReference>
<dbReference type="Pfam" id="PF08241">
    <property type="entry name" value="Methyltransf_11"/>
    <property type="match status" value="1"/>
</dbReference>
<keyword evidence="3" id="KW-1185">Reference proteome</keyword>
<dbReference type="EMBL" id="RBZV01000008">
    <property type="protein sequence ID" value="RKP46070.1"/>
    <property type="molecule type" value="Genomic_DNA"/>
</dbReference>
<dbReference type="InterPro" id="IPR013216">
    <property type="entry name" value="Methyltransf_11"/>
</dbReference>